<dbReference type="InterPro" id="IPR026444">
    <property type="entry name" value="Secre_tail"/>
</dbReference>
<gene>
    <name evidence="1" type="ORF">DRP53_06920</name>
</gene>
<dbReference type="NCBIfam" id="TIGR04183">
    <property type="entry name" value="Por_Secre_tail"/>
    <property type="match status" value="1"/>
</dbReference>
<protein>
    <recommendedName>
        <fullName evidence="3">T9SS type A sorting domain-containing protein</fullName>
    </recommendedName>
</protein>
<proteinExistence type="predicted"/>
<evidence type="ECO:0000313" key="1">
    <source>
        <dbReference type="EMBL" id="RKX69857.1"/>
    </source>
</evidence>
<accession>A0A660SGM8</accession>
<comment type="caution">
    <text evidence="1">The sequence shown here is derived from an EMBL/GenBank/DDBJ whole genome shotgun (WGS) entry which is preliminary data.</text>
</comment>
<evidence type="ECO:0008006" key="3">
    <source>
        <dbReference type="Google" id="ProtNLM"/>
    </source>
</evidence>
<dbReference type="EMBL" id="QNBE01000063">
    <property type="protein sequence ID" value="RKX69857.1"/>
    <property type="molecule type" value="Genomic_DNA"/>
</dbReference>
<name>A0A660SGM8_UNCW3</name>
<dbReference type="Proteomes" id="UP000268469">
    <property type="component" value="Unassembled WGS sequence"/>
</dbReference>
<sequence>MKEVKMRRVAMLLAILPVLLWAGSGRPTILGGNITMDHDTGNAIITVCSNGAIGFYESDQLHGSGFWYPQWVTQTLYFGSMAAGNSETYVVDSYYERSQQDDRDWKELGDSLNYHIPPEFGLQEYDCEYDDSGHPSPKNLYCFQYSVMDGNPDYDDFVIIEFIYKNNGSSALNGMYSAIFIDFDVPPNYTDNYGKTDQSKRTAYMQPSQYNENPTVGIVYLGSKPQSQLPVANLSVIDHGIYVYPYQGLPDDIQFKFMNGTYTQSQSNRQYDWSVVVSAGPFDLAPGAEQHVAFALVGGTSNSEYLDHCQNAIDFYDEHWPEVEEGNQGIVEKGFWLKGITRDRLTINYALPAGEEVEIGLYDINGRRIAQLYKGKLKGEGSIIRDMRSEPSGVYFVRIERPGRPETHKFLLVK</sequence>
<evidence type="ECO:0000313" key="2">
    <source>
        <dbReference type="Proteomes" id="UP000268469"/>
    </source>
</evidence>
<reference evidence="1 2" key="1">
    <citation type="submission" date="2018-06" db="EMBL/GenBank/DDBJ databases">
        <title>Extensive metabolic versatility and redundancy in microbially diverse, dynamic hydrothermal sediments.</title>
        <authorList>
            <person name="Dombrowski N."/>
            <person name="Teske A."/>
            <person name="Baker B.J."/>
        </authorList>
    </citation>
    <scope>NUCLEOTIDE SEQUENCE [LARGE SCALE GENOMIC DNA]</scope>
    <source>
        <strain evidence="1">B36_G15</strain>
    </source>
</reference>
<dbReference type="AlphaFoldDB" id="A0A660SGM8"/>
<organism evidence="1 2">
    <name type="scientific">candidate division WOR-3 bacterium</name>
    <dbReference type="NCBI Taxonomy" id="2052148"/>
    <lineage>
        <taxon>Bacteria</taxon>
        <taxon>Bacteria division WOR-3</taxon>
    </lineage>
</organism>